<sequence length="93" mass="10445">MLEELQSIAGSVDCEDPLDWVYTPTGDKACGGPSGYLAYSIKIDTAVFLQKVEKHRKAESDYNFKWRITSDCEIHSEPIAIECEAGKAKLIYR</sequence>
<dbReference type="Proteomes" id="UP001172083">
    <property type="component" value="Unassembled WGS sequence"/>
</dbReference>
<comment type="caution">
    <text evidence="1">The sequence shown here is derived from an EMBL/GenBank/DDBJ whole genome shotgun (WGS) entry which is preliminary data.</text>
</comment>
<dbReference type="RefSeq" id="WP_346758508.1">
    <property type="nucleotide sequence ID" value="NZ_JAUJEB010000002.1"/>
</dbReference>
<dbReference type="EMBL" id="JAUJEB010000002">
    <property type="protein sequence ID" value="MDN5213168.1"/>
    <property type="molecule type" value="Genomic_DNA"/>
</dbReference>
<keyword evidence="2" id="KW-1185">Reference proteome</keyword>
<evidence type="ECO:0000313" key="2">
    <source>
        <dbReference type="Proteomes" id="UP001172083"/>
    </source>
</evidence>
<organism evidence="1 2">
    <name type="scientific">Agaribacillus aureus</name>
    <dbReference type="NCBI Taxonomy" id="3051825"/>
    <lineage>
        <taxon>Bacteria</taxon>
        <taxon>Pseudomonadati</taxon>
        <taxon>Bacteroidota</taxon>
        <taxon>Cytophagia</taxon>
        <taxon>Cytophagales</taxon>
        <taxon>Splendidivirgaceae</taxon>
        <taxon>Agaribacillus</taxon>
    </lineage>
</organism>
<evidence type="ECO:0000313" key="1">
    <source>
        <dbReference type="EMBL" id="MDN5213168.1"/>
    </source>
</evidence>
<name>A0ABT8LA75_9BACT</name>
<reference evidence="1" key="1">
    <citation type="submission" date="2023-06" db="EMBL/GenBank/DDBJ databases">
        <title>Genomic of Agaribacillus aureum.</title>
        <authorList>
            <person name="Wang G."/>
        </authorList>
    </citation>
    <scope>NUCLEOTIDE SEQUENCE</scope>
    <source>
        <strain evidence="1">BMA12</strain>
    </source>
</reference>
<gene>
    <name evidence="1" type="ORF">QQ020_13960</name>
</gene>
<accession>A0ABT8LA75</accession>
<protein>
    <submittedName>
        <fullName evidence="1">Uncharacterized protein</fullName>
    </submittedName>
</protein>
<proteinExistence type="predicted"/>